<gene>
    <name evidence="2" type="ORF">Tco_0875761</name>
</gene>
<organism evidence="2 3">
    <name type="scientific">Tanacetum coccineum</name>
    <dbReference type="NCBI Taxonomy" id="301880"/>
    <lineage>
        <taxon>Eukaryota</taxon>
        <taxon>Viridiplantae</taxon>
        <taxon>Streptophyta</taxon>
        <taxon>Embryophyta</taxon>
        <taxon>Tracheophyta</taxon>
        <taxon>Spermatophyta</taxon>
        <taxon>Magnoliopsida</taxon>
        <taxon>eudicotyledons</taxon>
        <taxon>Gunneridae</taxon>
        <taxon>Pentapetalae</taxon>
        <taxon>asterids</taxon>
        <taxon>campanulids</taxon>
        <taxon>Asterales</taxon>
        <taxon>Asteraceae</taxon>
        <taxon>Asteroideae</taxon>
        <taxon>Anthemideae</taxon>
        <taxon>Anthemidinae</taxon>
        <taxon>Tanacetum</taxon>
    </lineage>
</organism>
<reference evidence="2" key="2">
    <citation type="submission" date="2022-01" db="EMBL/GenBank/DDBJ databases">
        <authorList>
            <person name="Yamashiro T."/>
            <person name="Shiraishi A."/>
            <person name="Satake H."/>
            <person name="Nakayama K."/>
        </authorList>
    </citation>
    <scope>NUCLEOTIDE SEQUENCE</scope>
</reference>
<name>A0ABQ5BQF5_9ASTR</name>
<evidence type="ECO:0000313" key="3">
    <source>
        <dbReference type="Proteomes" id="UP001151760"/>
    </source>
</evidence>
<protein>
    <submittedName>
        <fullName evidence="2">Uncharacterized protein</fullName>
    </submittedName>
</protein>
<comment type="caution">
    <text evidence="2">The sequence shown here is derived from an EMBL/GenBank/DDBJ whole genome shotgun (WGS) entry which is preliminary data.</text>
</comment>
<dbReference type="Proteomes" id="UP001151760">
    <property type="component" value="Unassembled WGS sequence"/>
</dbReference>
<reference evidence="2" key="1">
    <citation type="journal article" date="2022" name="Int. J. Mol. Sci.">
        <title>Draft Genome of Tanacetum Coccineum: Genomic Comparison of Closely Related Tanacetum-Family Plants.</title>
        <authorList>
            <person name="Yamashiro T."/>
            <person name="Shiraishi A."/>
            <person name="Nakayama K."/>
            <person name="Satake H."/>
        </authorList>
    </citation>
    <scope>NUCLEOTIDE SEQUENCE</scope>
</reference>
<feature type="region of interest" description="Disordered" evidence="1">
    <location>
        <begin position="71"/>
        <end position="108"/>
    </location>
</feature>
<sequence length="469" mass="52245">MARTAENQIFAIKNSPTLKGHFISHMLKVAKLSTTELEKSLLVSFEEMNTDSTADKSLSRTAMQCSGQKKTVTETQHAEEPVATVDTTQSLEASESAEEVANQPKPTTINAKEVDSDLDSMPDYEIMSISGDDDDEASSDRELFVVNEVDANNLINKVVTEINTEDTTKIISDASNTEALGAIRRFKEIQITKAHGSDPLGHLPRRMDILVAQIQNLTKSLLDTFNEKMNSAASTALKLVSDALAQQLPDLLTVTLKHNLPQMITNSMIDTLHGFNWRIRNAIKDEMHAVLKTSVLKSMYKEFNALNKLDTSRFVMLEKRVHQSVHKHVRVKMSMIDGPLRLLEAKMDKTSADMTVLVGLLSRVVKLIDYIQHTRPSPAPSSTAVQNLLLTSINQRSYASDDQTSLALVVHPTAEIHEELPRKRIKVVMEIPTIPTLVLLNSIRPTIFDSIHYDQFIANLFGYAIQSTL</sequence>
<proteinExistence type="predicted"/>
<keyword evidence="3" id="KW-1185">Reference proteome</keyword>
<dbReference type="EMBL" id="BQNB010013526">
    <property type="protein sequence ID" value="GJT17055.1"/>
    <property type="molecule type" value="Genomic_DNA"/>
</dbReference>
<evidence type="ECO:0000256" key="1">
    <source>
        <dbReference type="SAM" id="MobiDB-lite"/>
    </source>
</evidence>
<evidence type="ECO:0000313" key="2">
    <source>
        <dbReference type="EMBL" id="GJT17055.1"/>
    </source>
</evidence>
<accession>A0ABQ5BQF5</accession>